<feature type="domain" description="SpaA-like prealbumin fold" evidence="7">
    <location>
        <begin position="543"/>
        <end position="631"/>
    </location>
</feature>
<keyword evidence="8" id="KW-0176">Collagen</keyword>
<feature type="compositionally biased region" description="Low complexity" evidence="4">
    <location>
        <begin position="638"/>
        <end position="671"/>
    </location>
</feature>
<feature type="compositionally biased region" description="Low complexity" evidence="4">
    <location>
        <begin position="696"/>
        <end position="707"/>
    </location>
</feature>
<comment type="caution">
    <text evidence="8">The sequence shown here is derived from an EMBL/GenBank/DDBJ whole genome shotgun (WGS) entry which is preliminary data.</text>
</comment>
<dbReference type="EMBL" id="JBHTOI010000040">
    <property type="protein sequence ID" value="MFD1418401.1"/>
    <property type="molecule type" value="Genomic_DNA"/>
</dbReference>
<dbReference type="SUPFAM" id="SSF49401">
    <property type="entry name" value="Bacterial adhesins"/>
    <property type="match status" value="2"/>
</dbReference>
<keyword evidence="5" id="KW-1133">Transmembrane helix</keyword>
<feature type="region of interest" description="Disordered" evidence="4">
    <location>
        <begin position="628"/>
        <end position="707"/>
    </location>
</feature>
<evidence type="ECO:0000259" key="7">
    <source>
        <dbReference type="Pfam" id="PF17802"/>
    </source>
</evidence>
<dbReference type="PANTHER" id="PTHR36108:SF13">
    <property type="entry name" value="COLOSSIN-B-RELATED"/>
    <property type="match status" value="1"/>
</dbReference>
<feature type="domain" description="SpaA-like prealbumin fold" evidence="7">
    <location>
        <begin position="441"/>
        <end position="529"/>
    </location>
</feature>
<keyword evidence="5" id="KW-0472">Membrane</keyword>
<evidence type="ECO:0000256" key="5">
    <source>
        <dbReference type="SAM" id="Phobius"/>
    </source>
</evidence>
<evidence type="ECO:0000259" key="6">
    <source>
        <dbReference type="Pfam" id="PF05737"/>
    </source>
</evidence>
<keyword evidence="3" id="KW-0732">Signal</keyword>
<evidence type="ECO:0000256" key="2">
    <source>
        <dbReference type="ARBA" id="ARBA00022525"/>
    </source>
</evidence>
<evidence type="ECO:0000313" key="9">
    <source>
        <dbReference type="Proteomes" id="UP001597251"/>
    </source>
</evidence>
<name>A0ABW4BT55_9LACO</name>
<keyword evidence="9" id="KW-1185">Reference proteome</keyword>
<dbReference type="Gene3D" id="2.60.40.10">
    <property type="entry name" value="Immunoglobulins"/>
    <property type="match status" value="3"/>
</dbReference>
<feature type="domain" description="SpaA-like prealbumin fold" evidence="7">
    <location>
        <begin position="330"/>
        <end position="423"/>
    </location>
</feature>
<evidence type="ECO:0000313" key="8">
    <source>
        <dbReference type="EMBL" id="MFD1418401.1"/>
    </source>
</evidence>
<protein>
    <submittedName>
        <fullName evidence="8">Collagen binding domain-containing protein</fullName>
    </submittedName>
</protein>
<feature type="compositionally biased region" description="Polar residues" evidence="4">
    <location>
        <begin position="672"/>
        <end position="684"/>
    </location>
</feature>
<dbReference type="Pfam" id="PF17802">
    <property type="entry name" value="SpaA"/>
    <property type="match status" value="3"/>
</dbReference>
<dbReference type="RefSeq" id="WP_125677469.1">
    <property type="nucleotide sequence ID" value="NZ_JBHTOI010000040.1"/>
</dbReference>
<evidence type="ECO:0000256" key="3">
    <source>
        <dbReference type="ARBA" id="ARBA00022729"/>
    </source>
</evidence>
<evidence type="ECO:0000256" key="1">
    <source>
        <dbReference type="ARBA" id="ARBA00007257"/>
    </source>
</evidence>
<sequence>MNRITKNRVTAIFMLFIFGISLIGNFFNANNTRADAVSDSWEKPTMKLIAGDGSDITNISNLANYTSLTANYQWRIPDEATVTDGEKLTFTIPDNVQINFDKEGEDKVVKIGSGTAVIPYGTRTGTFTLSDYFTLPSHNTNRTINLSFSGVGLNPSSGGDPGTDPDPGGDKEFIVKTGWFSGFASGEGSEPDQMAWNIVLNQDKKTVTDLKVTDVLGAGQKMDQDSLSLKDDSGNAIEGTTVDYTDNGFVINFPQTFNQKVNIVYTSTITTTINPDEQDIYTWTNHSESSYTGISTEPGGVAVPTGDPVISPANGAKSWGASGSESGHNGSVVLTKVDSVTGNDLSGAIFNLVNDDGNDSTIEDPDGNPMYQNLTTDSNGQIDISNLPSGKYKFIETRAPDNYLLNSDETKNEKEFNITDNQQLPVEFNFSNVRDPSTIKGNVTLNKTASDTGKSLTGAVFDLQKSDGTEIAQGLTTNDDGQINYNDLPAGDYQFVETSAPAGYDVNKTKLGFTISETKTNENVSMIDNKTTSTSVPDKTDTGTVVLTKTDAKTNGSLQGAIFDLVDANGDVKKSGLTTDSNGKITVDNLKTGKYQFVETTAPKNYVLNKDPINFVVKANDVTNVSAVNNKEDDVTIPVDPSDPNNPTDNPDPTDPVNPETPTNPEIPGTPDLTTKPGTGNTLNPGAPVLKQPATNSNVKNNSDNINQAKLPQTSSIRTTFATVTGFLLLLLVALEIFTDYRRN</sequence>
<dbReference type="InterPro" id="IPR008966">
    <property type="entry name" value="Adhesion_dom_sf"/>
</dbReference>
<dbReference type="SUPFAM" id="SSF49478">
    <property type="entry name" value="Cna protein B-type domain"/>
    <property type="match status" value="3"/>
</dbReference>
<evidence type="ECO:0000256" key="4">
    <source>
        <dbReference type="SAM" id="MobiDB-lite"/>
    </source>
</evidence>
<keyword evidence="5" id="KW-0812">Transmembrane</keyword>
<reference evidence="9" key="1">
    <citation type="journal article" date="2019" name="Int. J. Syst. Evol. Microbiol.">
        <title>The Global Catalogue of Microorganisms (GCM) 10K type strain sequencing project: providing services to taxonomists for standard genome sequencing and annotation.</title>
        <authorList>
            <consortium name="The Broad Institute Genomics Platform"/>
            <consortium name="The Broad Institute Genome Sequencing Center for Infectious Disease"/>
            <person name="Wu L."/>
            <person name="Ma J."/>
        </authorList>
    </citation>
    <scope>NUCLEOTIDE SEQUENCE [LARGE SCALE GENOMIC DNA]</scope>
    <source>
        <strain evidence="9">CCM 8936</strain>
    </source>
</reference>
<organism evidence="8 9">
    <name type="scientific">Companilactobacillus keshanensis</name>
    <dbReference type="NCBI Taxonomy" id="2486003"/>
    <lineage>
        <taxon>Bacteria</taxon>
        <taxon>Bacillati</taxon>
        <taxon>Bacillota</taxon>
        <taxon>Bacilli</taxon>
        <taxon>Lactobacillales</taxon>
        <taxon>Lactobacillaceae</taxon>
        <taxon>Companilactobacillus</taxon>
    </lineage>
</organism>
<dbReference type="InterPro" id="IPR013783">
    <property type="entry name" value="Ig-like_fold"/>
</dbReference>
<feature type="transmembrane region" description="Helical" evidence="5">
    <location>
        <begin position="720"/>
        <end position="738"/>
    </location>
</feature>
<accession>A0ABW4BT55</accession>
<dbReference type="InterPro" id="IPR008456">
    <property type="entry name" value="Collagen-bd_dom"/>
</dbReference>
<feature type="transmembrane region" description="Helical" evidence="5">
    <location>
        <begin position="9"/>
        <end position="27"/>
    </location>
</feature>
<gene>
    <name evidence="8" type="ORF">ACFQ42_06585</name>
</gene>
<keyword evidence="2" id="KW-0964">Secreted</keyword>
<dbReference type="Proteomes" id="UP001597251">
    <property type="component" value="Unassembled WGS sequence"/>
</dbReference>
<dbReference type="PANTHER" id="PTHR36108">
    <property type="entry name" value="COLOSSIN-B-RELATED"/>
    <property type="match status" value="1"/>
</dbReference>
<dbReference type="Pfam" id="PF05737">
    <property type="entry name" value="Collagen_bind"/>
    <property type="match status" value="1"/>
</dbReference>
<comment type="similarity">
    <text evidence="1">Belongs to the serine-aspartate repeat-containing protein (SDr) family.</text>
</comment>
<feature type="domain" description="Collagen binding" evidence="6">
    <location>
        <begin position="189"/>
        <end position="285"/>
    </location>
</feature>
<proteinExistence type="inferred from homology"/>
<dbReference type="InterPro" id="IPR041033">
    <property type="entry name" value="SpaA_PFL_dom_1"/>
</dbReference>